<protein>
    <recommendedName>
        <fullName evidence="1">MATH domain-containing protein</fullName>
    </recommendedName>
</protein>
<proteinExistence type="predicted"/>
<name>A0A8T0VIJ8_PANVG</name>
<dbReference type="PANTHER" id="PTHR26379:SF443">
    <property type="entry name" value="MATH DOMAIN CONTAINING PROTEIN"/>
    <property type="match status" value="1"/>
</dbReference>
<dbReference type="InterPro" id="IPR002083">
    <property type="entry name" value="MATH/TRAF_dom"/>
</dbReference>
<comment type="caution">
    <text evidence="2">The sequence shown here is derived from an EMBL/GenBank/DDBJ whole genome shotgun (WGS) entry which is preliminary data.</text>
</comment>
<reference evidence="2" key="1">
    <citation type="submission" date="2020-05" db="EMBL/GenBank/DDBJ databases">
        <title>WGS assembly of Panicum virgatum.</title>
        <authorList>
            <person name="Lovell J.T."/>
            <person name="Jenkins J."/>
            <person name="Shu S."/>
            <person name="Juenger T.E."/>
            <person name="Schmutz J."/>
        </authorList>
    </citation>
    <scope>NUCLEOTIDE SEQUENCE</scope>
    <source>
        <strain evidence="2">AP13</strain>
    </source>
</reference>
<gene>
    <name evidence="2" type="ORF">PVAP13_2NG017000</name>
</gene>
<evidence type="ECO:0000313" key="2">
    <source>
        <dbReference type="EMBL" id="KAG2631549.1"/>
    </source>
</evidence>
<dbReference type="Pfam" id="PF22486">
    <property type="entry name" value="MATH_2"/>
    <property type="match status" value="1"/>
</dbReference>
<accession>A0A8T0VIJ8</accession>
<dbReference type="InterPro" id="IPR045005">
    <property type="entry name" value="BPM1-6"/>
</dbReference>
<dbReference type="PANTHER" id="PTHR26379">
    <property type="entry name" value="BTB/POZ AND MATH DOMAIN-CONTAINING PROTEIN 1"/>
    <property type="match status" value="1"/>
</dbReference>
<dbReference type="PROSITE" id="PS50144">
    <property type="entry name" value="MATH"/>
    <property type="match status" value="1"/>
</dbReference>
<dbReference type="SUPFAM" id="SSF49599">
    <property type="entry name" value="TRAF domain-like"/>
    <property type="match status" value="1"/>
</dbReference>
<sequence length="193" mass="21210">MSPLYAPLAAGAEDDDLIRILLPEEVTMSSIAARSVDTGHHMLKVEGYSWLKCTHGDNGSPLLSGEFRAGGHTWKIRCYLDGAHKEDAGFVSVYLSLADPGSTAVHAEVEFELVDQWPLLPLWFLKGDCFAVRCKVTVVEERGAKEEEVQAEDMERMGVVFLCKDGSCSKLHHARPAQTFMEAFASFCLSICG</sequence>
<dbReference type="Gene3D" id="2.60.210.10">
    <property type="entry name" value="Apoptosis, Tumor Necrosis Factor Receptor Associated Protein 2, Chain A"/>
    <property type="match status" value="1"/>
</dbReference>
<keyword evidence="3" id="KW-1185">Reference proteome</keyword>
<dbReference type="EMBL" id="CM029040">
    <property type="protein sequence ID" value="KAG2631549.1"/>
    <property type="molecule type" value="Genomic_DNA"/>
</dbReference>
<evidence type="ECO:0000313" key="3">
    <source>
        <dbReference type="Proteomes" id="UP000823388"/>
    </source>
</evidence>
<feature type="domain" description="MATH" evidence="1">
    <location>
        <begin position="38"/>
        <end position="193"/>
    </location>
</feature>
<organism evidence="2 3">
    <name type="scientific">Panicum virgatum</name>
    <name type="common">Blackwell switchgrass</name>
    <dbReference type="NCBI Taxonomy" id="38727"/>
    <lineage>
        <taxon>Eukaryota</taxon>
        <taxon>Viridiplantae</taxon>
        <taxon>Streptophyta</taxon>
        <taxon>Embryophyta</taxon>
        <taxon>Tracheophyta</taxon>
        <taxon>Spermatophyta</taxon>
        <taxon>Magnoliopsida</taxon>
        <taxon>Liliopsida</taxon>
        <taxon>Poales</taxon>
        <taxon>Poaceae</taxon>
        <taxon>PACMAD clade</taxon>
        <taxon>Panicoideae</taxon>
        <taxon>Panicodae</taxon>
        <taxon>Paniceae</taxon>
        <taxon>Panicinae</taxon>
        <taxon>Panicum</taxon>
        <taxon>Panicum sect. Hiantes</taxon>
    </lineage>
</organism>
<dbReference type="AlphaFoldDB" id="A0A8T0VIJ8"/>
<evidence type="ECO:0000259" key="1">
    <source>
        <dbReference type="PROSITE" id="PS50144"/>
    </source>
</evidence>
<dbReference type="InterPro" id="IPR008974">
    <property type="entry name" value="TRAF-like"/>
</dbReference>
<dbReference type="Proteomes" id="UP000823388">
    <property type="component" value="Chromosome 2N"/>
</dbReference>
<dbReference type="GO" id="GO:0016567">
    <property type="term" value="P:protein ubiquitination"/>
    <property type="evidence" value="ECO:0007669"/>
    <property type="project" value="InterPro"/>
</dbReference>
<dbReference type="CDD" id="cd00121">
    <property type="entry name" value="MATH"/>
    <property type="match status" value="1"/>
</dbReference>